<evidence type="ECO:0000313" key="2">
    <source>
        <dbReference type="Proteomes" id="UP001211015"/>
    </source>
</evidence>
<proteinExistence type="predicted"/>
<sequence>MAKYALKYMYDWGSGICLWSVNDAAREKYDYPIELDSLPLSDNLKNELEYLINKHDEALDWEYPPNPLLWSEQEQADFIERAKQAYYRIVMELGDDYEVELREKWLL</sequence>
<dbReference type="RefSeq" id="WP_272111984.1">
    <property type="nucleotide sequence ID" value="NZ_DAWBUL010000118.1"/>
</dbReference>
<dbReference type="AlphaFoldDB" id="A0AAW6ECW7"/>
<gene>
    <name evidence="1" type="ORF">PNU62_12345</name>
</gene>
<protein>
    <submittedName>
        <fullName evidence="1">Uncharacterized protein</fullName>
    </submittedName>
</protein>
<name>A0AAW6ECW7_9FIRM</name>
<comment type="caution">
    <text evidence="1">The sequence shown here is derived from an EMBL/GenBank/DDBJ whole genome shotgun (WGS) entry which is preliminary data.</text>
</comment>
<evidence type="ECO:0000313" key="1">
    <source>
        <dbReference type="EMBL" id="MDB8745810.1"/>
    </source>
</evidence>
<organism evidence="1 2">
    <name type="scientific">Ruminococcus bicirculans</name>
    <name type="common">ex Wegman et al. 2014</name>
    <dbReference type="NCBI Taxonomy" id="1160721"/>
    <lineage>
        <taxon>Bacteria</taxon>
        <taxon>Bacillati</taxon>
        <taxon>Bacillota</taxon>
        <taxon>Clostridia</taxon>
        <taxon>Eubacteriales</taxon>
        <taxon>Oscillospiraceae</taxon>
        <taxon>Ruminococcus</taxon>
    </lineage>
</organism>
<reference evidence="1" key="1">
    <citation type="submission" date="2023-01" db="EMBL/GenBank/DDBJ databases">
        <title>Human gut microbiome strain richness.</title>
        <authorList>
            <person name="Chen-Liaw A."/>
        </authorList>
    </citation>
    <scope>NUCLEOTIDE SEQUENCE</scope>
    <source>
        <strain evidence="1">1001275st1_F4_1001275B_160808</strain>
    </source>
</reference>
<accession>A0AAW6ECW7</accession>
<dbReference type="EMBL" id="JAQMLV010000020">
    <property type="protein sequence ID" value="MDB8745810.1"/>
    <property type="molecule type" value="Genomic_DNA"/>
</dbReference>
<dbReference type="Proteomes" id="UP001211015">
    <property type="component" value="Unassembled WGS sequence"/>
</dbReference>